<dbReference type="EMBL" id="JBBPBN010000028">
    <property type="protein sequence ID" value="KAK9006617.1"/>
    <property type="molecule type" value="Genomic_DNA"/>
</dbReference>
<protein>
    <recommendedName>
        <fullName evidence="2">RRM domain-containing protein</fullName>
    </recommendedName>
</protein>
<evidence type="ECO:0000313" key="4">
    <source>
        <dbReference type="Proteomes" id="UP001396334"/>
    </source>
</evidence>
<gene>
    <name evidence="3" type="ORF">V6N11_018952</name>
</gene>
<dbReference type="Proteomes" id="UP001396334">
    <property type="component" value="Unassembled WGS sequence"/>
</dbReference>
<dbReference type="InterPro" id="IPR000504">
    <property type="entry name" value="RRM_dom"/>
</dbReference>
<dbReference type="Pfam" id="PF00076">
    <property type="entry name" value="RRM_1"/>
    <property type="match status" value="1"/>
</dbReference>
<keyword evidence="4" id="KW-1185">Reference proteome</keyword>
<comment type="caution">
    <text evidence="3">The sequence shown here is derived from an EMBL/GenBank/DDBJ whole genome shotgun (WGS) entry which is preliminary data.</text>
</comment>
<dbReference type="CDD" id="cd00590">
    <property type="entry name" value="RRM_SF"/>
    <property type="match status" value="1"/>
</dbReference>
<feature type="domain" description="RRM" evidence="2">
    <location>
        <begin position="45"/>
        <end position="125"/>
    </location>
</feature>
<dbReference type="PROSITE" id="PS50102">
    <property type="entry name" value="RRM"/>
    <property type="match status" value="1"/>
</dbReference>
<sequence>MEDNEAKRQAFWSSRVRQNNLCFSQKHHWRFDDPKRAATQSSENVSVFVNFVSKRTYVSSLKKAFSEYGKVVDVCIAYNNLKRRFKSHTFTFVRFSSRTEALKAVELGSFKKIDGFVIKVFLVKSNHKYVLSDPRSNATKVFMAQKPRILKSTWMKRMVDVDSNSEGHALVTGQYSNDHVQVPFTKVDNLQTDFVGPKMGLMDIPITFAIE</sequence>
<dbReference type="SMART" id="SM00360">
    <property type="entry name" value="RRM"/>
    <property type="match status" value="1"/>
</dbReference>
<evidence type="ECO:0000313" key="3">
    <source>
        <dbReference type="EMBL" id="KAK9006617.1"/>
    </source>
</evidence>
<organism evidence="3 4">
    <name type="scientific">Hibiscus sabdariffa</name>
    <name type="common">roselle</name>
    <dbReference type="NCBI Taxonomy" id="183260"/>
    <lineage>
        <taxon>Eukaryota</taxon>
        <taxon>Viridiplantae</taxon>
        <taxon>Streptophyta</taxon>
        <taxon>Embryophyta</taxon>
        <taxon>Tracheophyta</taxon>
        <taxon>Spermatophyta</taxon>
        <taxon>Magnoliopsida</taxon>
        <taxon>eudicotyledons</taxon>
        <taxon>Gunneridae</taxon>
        <taxon>Pentapetalae</taxon>
        <taxon>rosids</taxon>
        <taxon>malvids</taxon>
        <taxon>Malvales</taxon>
        <taxon>Malvaceae</taxon>
        <taxon>Malvoideae</taxon>
        <taxon>Hibiscus</taxon>
    </lineage>
</organism>
<proteinExistence type="predicted"/>
<dbReference type="Gene3D" id="3.30.70.330">
    <property type="match status" value="1"/>
</dbReference>
<keyword evidence="1" id="KW-0694">RNA-binding</keyword>
<name>A0ABR2R0V3_9ROSI</name>
<dbReference type="SUPFAM" id="SSF54928">
    <property type="entry name" value="RNA-binding domain, RBD"/>
    <property type="match status" value="1"/>
</dbReference>
<dbReference type="PANTHER" id="PTHR15241:SF304">
    <property type="entry name" value="RRM DOMAIN-CONTAINING PROTEIN"/>
    <property type="match status" value="1"/>
</dbReference>
<accession>A0ABR2R0V3</accession>
<evidence type="ECO:0000256" key="1">
    <source>
        <dbReference type="PROSITE-ProRule" id="PRU00176"/>
    </source>
</evidence>
<evidence type="ECO:0000259" key="2">
    <source>
        <dbReference type="PROSITE" id="PS50102"/>
    </source>
</evidence>
<dbReference type="InterPro" id="IPR012677">
    <property type="entry name" value="Nucleotide-bd_a/b_plait_sf"/>
</dbReference>
<dbReference type="PANTHER" id="PTHR15241">
    <property type="entry name" value="TRANSFORMER-2-RELATED"/>
    <property type="match status" value="1"/>
</dbReference>
<dbReference type="InterPro" id="IPR035979">
    <property type="entry name" value="RBD_domain_sf"/>
</dbReference>
<reference evidence="3 4" key="1">
    <citation type="journal article" date="2024" name="G3 (Bethesda)">
        <title>Genome assembly of Hibiscus sabdariffa L. provides insights into metabolisms of medicinal natural products.</title>
        <authorList>
            <person name="Kim T."/>
        </authorList>
    </citation>
    <scope>NUCLEOTIDE SEQUENCE [LARGE SCALE GENOMIC DNA]</scope>
    <source>
        <strain evidence="3">TK-2024</strain>
        <tissue evidence="3">Old leaves</tissue>
    </source>
</reference>